<dbReference type="InterPro" id="IPR020751">
    <property type="entry name" value="aa-tRNA-synth_I_codon-bd_sub2"/>
</dbReference>
<protein>
    <recommendedName>
        <fullName evidence="10">Lysine--tRNA ligase</fullName>
        <ecNumber evidence="10">6.1.1.6</ecNumber>
    </recommendedName>
    <alternativeName>
        <fullName evidence="10">Lysyl-tRNA synthetase</fullName>
        <shortName evidence="10">LysRS</shortName>
    </alternativeName>
</protein>
<evidence type="ECO:0000256" key="3">
    <source>
        <dbReference type="ARBA" id="ARBA00022490"/>
    </source>
</evidence>
<dbReference type="Gene3D" id="1.10.10.350">
    <property type="match status" value="1"/>
</dbReference>
<feature type="binding site" evidence="10">
    <location>
        <position position="298"/>
    </location>
    <ligand>
        <name>ATP</name>
        <dbReference type="ChEBI" id="CHEBI:30616"/>
    </ligand>
</feature>
<sequence length="527" mass="59015">MTAQYIKNFTAEEALSAKSWPFQEARNLIKRLDKLKKDGPVVFETGYGPSGPPHIGTFGEVARTTMVRRAFELLTGRETRLISISDDMDGMRKVPPQLPNQELLTDFLQKPLTDVPDPWGTHQSFAHHNNAKLRDFLDQFGFDYEFKSSTDCYRSGEFDSTLIRVLECYDAVMDIILPTLGEERRASYSPILPISPSTGRVLYVPMLEIDAKKGEVVFEDEDGTKIRTSVGGGNTKLQWKVDWAGRWFAFGVDYEMSGEDLTESVRLSNRVVKALGGEPPAGFNYQLFLDEEGKKISKTKGNGISIEEWLTYASPESLSLYMFQSPKSAKKLYFDIIPKVADEYWSHLEKYGQLEGAKALDNPAWHIHEGKPPALMPPVNFAMLLNLVNAAGAGDEDVLRGFIKKYRPDASGKELAAANAMITFAGRYYDAFIKPNKKYRAPTENERAALEMLSARFKEIGDEGAEGDYQTAVFDAGKANGFENIRDWFKGLYEVVFGQEQGPRMGPFAKIYGAKATAQLIDEALAR</sequence>
<accession>A0ABV3Z3G3</accession>
<comment type="caution">
    <text evidence="11">The sequence shown here is derived from an EMBL/GenBank/DDBJ whole genome shotgun (WGS) entry which is preliminary data.</text>
</comment>
<keyword evidence="6 10" id="KW-0067">ATP-binding</keyword>
<keyword evidence="4 10" id="KW-0436">Ligase</keyword>
<evidence type="ECO:0000256" key="8">
    <source>
        <dbReference type="ARBA" id="ARBA00023146"/>
    </source>
</evidence>
<dbReference type="EC" id="6.1.1.6" evidence="10"/>
<comment type="subcellular location">
    <subcellularLocation>
        <location evidence="1 10">Cytoplasm</location>
    </subcellularLocation>
</comment>
<evidence type="ECO:0000256" key="7">
    <source>
        <dbReference type="ARBA" id="ARBA00022917"/>
    </source>
</evidence>
<comment type="catalytic activity">
    <reaction evidence="9 10">
        <text>tRNA(Lys) + L-lysine + ATP = L-lysyl-tRNA(Lys) + AMP + diphosphate</text>
        <dbReference type="Rhea" id="RHEA:20792"/>
        <dbReference type="Rhea" id="RHEA-COMP:9696"/>
        <dbReference type="Rhea" id="RHEA-COMP:9697"/>
        <dbReference type="ChEBI" id="CHEBI:30616"/>
        <dbReference type="ChEBI" id="CHEBI:32551"/>
        <dbReference type="ChEBI" id="CHEBI:33019"/>
        <dbReference type="ChEBI" id="CHEBI:78442"/>
        <dbReference type="ChEBI" id="CHEBI:78529"/>
        <dbReference type="ChEBI" id="CHEBI:456215"/>
        <dbReference type="EC" id="6.1.1.6"/>
    </reaction>
</comment>
<dbReference type="PROSITE" id="PS00178">
    <property type="entry name" value="AA_TRNA_LIGASE_I"/>
    <property type="match status" value="1"/>
</dbReference>
<dbReference type="SUPFAM" id="SSF52374">
    <property type="entry name" value="Nucleotidylyl transferase"/>
    <property type="match status" value="1"/>
</dbReference>
<dbReference type="RefSeq" id="WP_369313020.1">
    <property type="nucleotide sequence ID" value="NZ_JBEHZE010000001.1"/>
</dbReference>
<keyword evidence="3 10" id="KW-0963">Cytoplasm</keyword>
<evidence type="ECO:0000313" key="12">
    <source>
        <dbReference type="Proteomes" id="UP001560685"/>
    </source>
</evidence>
<dbReference type="InterPro" id="IPR002904">
    <property type="entry name" value="Lys-tRNA-ligase"/>
</dbReference>
<dbReference type="GO" id="GO:0004824">
    <property type="term" value="F:lysine-tRNA ligase activity"/>
    <property type="evidence" value="ECO:0007669"/>
    <property type="project" value="UniProtKB-EC"/>
</dbReference>
<evidence type="ECO:0000256" key="10">
    <source>
        <dbReference type="HAMAP-Rule" id="MF_00177"/>
    </source>
</evidence>
<feature type="short sequence motif" description="'HIGH' region" evidence="10">
    <location>
        <begin position="49"/>
        <end position="57"/>
    </location>
</feature>
<keyword evidence="12" id="KW-1185">Reference proteome</keyword>
<dbReference type="EMBL" id="JBEHZE010000001">
    <property type="protein sequence ID" value="MEX6633078.1"/>
    <property type="molecule type" value="Genomic_DNA"/>
</dbReference>
<evidence type="ECO:0000256" key="1">
    <source>
        <dbReference type="ARBA" id="ARBA00004496"/>
    </source>
</evidence>
<dbReference type="InterPro" id="IPR001412">
    <property type="entry name" value="aa-tRNA-synth_I_CS"/>
</dbReference>
<evidence type="ECO:0000256" key="9">
    <source>
        <dbReference type="ARBA" id="ARBA00048573"/>
    </source>
</evidence>
<reference evidence="11 12" key="1">
    <citation type="submission" date="2024-05" db="EMBL/GenBank/DDBJ databases">
        <title>Three bacterial strains, DH-69, EH-24, and ECK-19 isolated from coastal sediments.</title>
        <authorList>
            <person name="Ye Y.-Q."/>
            <person name="Du Z.-J."/>
        </authorList>
    </citation>
    <scope>NUCLEOTIDE SEQUENCE [LARGE SCALE GENOMIC DNA]</scope>
    <source>
        <strain evidence="11 12">ECK-19</strain>
    </source>
</reference>
<evidence type="ECO:0000256" key="4">
    <source>
        <dbReference type="ARBA" id="ARBA00022598"/>
    </source>
</evidence>
<comment type="caution">
    <text evidence="10">Lacks conserved residue(s) required for the propagation of feature annotation.</text>
</comment>
<evidence type="ECO:0000256" key="5">
    <source>
        <dbReference type="ARBA" id="ARBA00022741"/>
    </source>
</evidence>
<keyword evidence="8 10" id="KW-0030">Aminoacyl-tRNA synthetase</keyword>
<proteinExistence type="inferred from homology"/>
<organism evidence="11 12">
    <name type="scientific">Hyphococcus lacteus</name>
    <dbReference type="NCBI Taxonomy" id="3143536"/>
    <lineage>
        <taxon>Bacteria</taxon>
        <taxon>Pseudomonadati</taxon>
        <taxon>Pseudomonadota</taxon>
        <taxon>Alphaproteobacteria</taxon>
        <taxon>Parvularculales</taxon>
        <taxon>Parvularculaceae</taxon>
        <taxon>Hyphococcus</taxon>
    </lineage>
</organism>
<evidence type="ECO:0000313" key="11">
    <source>
        <dbReference type="EMBL" id="MEX6633078.1"/>
    </source>
</evidence>
<name>A0ABV3Z3G3_9PROT</name>
<dbReference type="NCBIfam" id="NF001968">
    <property type="entry name" value="PRK00750.1-2"/>
    <property type="match status" value="1"/>
</dbReference>
<dbReference type="Gene3D" id="3.40.50.620">
    <property type="entry name" value="HUPs"/>
    <property type="match status" value="2"/>
</dbReference>
<evidence type="ECO:0000256" key="6">
    <source>
        <dbReference type="ARBA" id="ARBA00022840"/>
    </source>
</evidence>
<dbReference type="PANTHER" id="PTHR37940:SF1">
    <property type="entry name" value="LYSINE--TRNA LIGASE"/>
    <property type="match status" value="1"/>
</dbReference>
<keyword evidence="5 10" id="KW-0547">Nucleotide-binding</keyword>
<dbReference type="Proteomes" id="UP001560685">
    <property type="component" value="Unassembled WGS sequence"/>
</dbReference>
<keyword evidence="7 10" id="KW-0648">Protein biosynthesis</keyword>
<dbReference type="Pfam" id="PF01921">
    <property type="entry name" value="tRNA-synt_1f"/>
    <property type="match status" value="1"/>
</dbReference>
<evidence type="ECO:0000256" key="2">
    <source>
        <dbReference type="ARBA" id="ARBA00005594"/>
    </source>
</evidence>
<dbReference type="HAMAP" id="MF_00177">
    <property type="entry name" value="Lys_tRNA_synth_class1"/>
    <property type="match status" value="1"/>
</dbReference>
<dbReference type="InterPro" id="IPR014729">
    <property type="entry name" value="Rossmann-like_a/b/a_fold"/>
</dbReference>
<dbReference type="InterPro" id="IPR008925">
    <property type="entry name" value="aa_tRNA-synth_I_cd-bd_sf"/>
</dbReference>
<comment type="similarity">
    <text evidence="2 10">Belongs to the class-I aminoacyl-tRNA synthetase family.</text>
</comment>
<gene>
    <name evidence="10" type="primary">lysS</name>
    <name evidence="11" type="ORF">ABFZ84_05900</name>
</gene>
<dbReference type="SUPFAM" id="SSF48163">
    <property type="entry name" value="An anticodon-binding domain of class I aminoacyl-tRNA synthetases"/>
    <property type="match status" value="1"/>
</dbReference>
<dbReference type="PANTHER" id="PTHR37940">
    <property type="entry name" value="LYSINE--TRNA LIGASE"/>
    <property type="match status" value="1"/>
</dbReference>